<evidence type="ECO:0000313" key="2">
    <source>
        <dbReference type="Proteomes" id="UP000216498"/>
    </source>
</evidence>
<evidence type="ECO:0008006" key="3">
    <source>
        <dbReference type="Google" id="ProtNLM"/>
    </source>
</evidence>
<gene>
    <name evidence="1" type="ORF">CIL03_01480</name>
</gene>
<dbReference type="RefSeq" id="WP_094883438.1">
    <property type="nucleotide sequence ID" value="NZ_NPMS01000001.1"/>
</dbReference>
<sequence length="318" mass="38417">MNENKRRDELYRLSSFLYQEGKLEVDKISFIKPNVFRVATIKGENLVLKSHRRKDVMEQQWAFFERMNYSNAVSFKYFPNEKMFIADKNNYWTIAPYIRGEKLNYNRKTDRQKAVEALKNFHSKATGIYIQQPVYRELFIIRWIQRLSLFKKTEHLFAENGFKSLYKDIVQTMETQLRYLEQFPWHFFEKEALQKGSWIHGDSASHNFIKNSQVYMIDFDLLHCTNQLYDYIQLGQRFLSYLNWDLDELLSYRMAEEMELKPWLYAILIPSDLLREWLYFLKSDSSTPIEEYLSQMEQSLSNRASFLKKAKLVLKSIY</sequence>
<dbReference type="OrthoDB" id="2373610at2"/>
<evidence type="ECO:0000313" key="1">
    <source>
        <dbReference type="EMBL" id="OZU89837.1"/>
    </source>
</evidence>
<dbReference type="AlphaFoldDB" id="A0A265NDE9"/>
<dbReference type="InterPro" id="IPR011009">
    <property type="entry name" value="Kinase-like_dom_sf"/>
</dbReference>
<dbReference type="EMBL" id="NPMS01000001">
    <property type="protein sequence ID" value="OZU89837.1"/>
    <property type="molecule type" value="Genomic_DNA"/>
</dbReference>
<name>A0A265NDE9_9BACI</name>
<dbReference type="SUPFAM" id="SSF56112">
    <property type="entry name" value="Protein kinase-like (PK-like)"/>
    <property type="match status" value="1"/>
</dbReference>
<dbReference type="Gene3D" id="3.90.1200.10">
    <property type="match status" value="1"/>
</dbReference>
<keyword evidence="2" id="KW-1185">Reference proteome</keyword>
<proteinExistence type="predicted"/>
<organism evidence="1 2">
    <name type="scientific">Virgibacillus indicus</name>
    <dbReference type="NCBI Taxonomy" id="2024554"/>
    <lineage>
        <taxon>Bacteria</taxon>
        <taxon>Bacillati</taxon>
        <taxon>Bacillota</taxon>
        <taxon>Bacilli</taxon>
        <taxon>Bacillales</taxon>
        <taxon>Bacillaceae</taxon>
        <taxon>Virgibacillus</taxon>
    </lineage>
</organism>
<comment type="caution">
    <text evidence="1">The sequence shown here is derived from an EMBL/GenBank/DDBJ whole genome shotgun (WGS) entry which is preliminary data.</text>
</comment>
<dbReference type="Proteomes" id="UP000216498">
    <property type="component" value="Unassembled WGS sequence"/>
</dbReference>
<protein>
    <recommendedName>
        <fullName evidence="3">Aminoglycoside phosphotransferase domain-containing protein</fullName>
    </recommendedName>
</protein>
<reference evidence="1 2" key="1">
    <citation type="submission" date="2017-08" db="EMBL/GenBank/DDBJ databases">
        <title>Virgibacillus indicus sp. nov. and Virgibacillus profoundi sp. nov, two moderately halophilic bacteria isolated from marine sediment by using the Microfluidic Streak Plate.</title>
        <authorList>
            <person name="Xu B."/>
            <person name="Hu B."/>
            <person name="Wang J."/>
            <person name="Zhu Y."/>
            <person name="Huang L."/>
            <person name="Du W."/>
            <person name="Huang Y."/>
        </authorList>
    </citation>
    <scope>NUCLEOTIDE SEQUENCE [LARGE SCALE GENOMIC DNA]</scope>
    <source>
        <strain evidence="1 2">IO3-P2-C2</strain>
    </source>
</reference>
<accession>A0A265NDE9</accession>